<reference evidence="2" key="1">
    <citation type="submission" date="2022-09" db="EMBL/GenBank/DDBJ databases">
        <title>genome sequence of Deinococcus rubellus.</title>
        <authorList>
            <person name="Srinivasan S."/>
        </authorList>
    </citation>
    <scope>NUCLEOTIDE SEQUENCE</scope>
    <source>
        <strain evidence="2">Ant6</strain>
    </source>
</reference>
<dbReference type="Gene3D" id="3.40.190.10">
    <property type="entry name" value="Periplasmic binding protein-like II"/>
    <property type="match status" value="2"/>
</dbReference>
<keyword evidence="3" id="KW-1185">Reference proteome</keyword>
<sequence>MKRSILNPLALSSAVLLGLGGPALAQTSSVLNVATGSKGGTYATMYKNLGDICTSASWLRERQTSGSVESVDLLLSNQVSLAFVQLDVLKARDQIDGDPRAKEIRTLLPLHQEEVHLIARKPTKGFLGRVSGVTKFSELARKKVGAWGGSVVTANVLRAKSGVNFEVSAYPTRDAALAALGNGQVDAVLAVVGQPADWVKALNPQQYNLLPLDISPDKVGGFYQKAKLIYPDFGAAVDTYSVQSLLVTRNFKTPEKRQQLLKYQACARAKLTSLQEDEGMHPKWNDVTFKAAGWPDYK</sequence>
<evidence type="ECO:0000313" key="2">
    <source>
        <dbReference type="EMBL" id="UWX65072.1"/>
    </source>
</evidence>
<dbReference type="RefSeq" id="WP_260561330.1">
    <property type="nucleotide sequence ID" value="NZ_BAABEC010000191.1"/>
</dbReference>
<evidence type="ECO:0000313" key="3">
    <source>
        <dbReference type="Proteomes" id="UP001060261"/>
    </source>
</evidence>
<evidence type="ECO:0000256" key="1">
    <source>
        <dbReference type="SAM" id="SignalP"/>
    </source>
</evidence>
<dbReference type="InterPro" id="IPR011852">
    <property type="entry name" value="TRAP_TAXI"/>
</dbReference>
<dbReference type="EMBL" id="CP104213">
    <property type="protein sequence ID" value="UWX65072.1"/>
    <property type="molecule type" value="Genomic_DNA"/>
</dbReference>
<feature type="chain" id="PRO_5045228896" evidence="1">
    <location>
        <begin position="26"/>
        <end position="298"/>
    </location>
</feature>
<keyword evidence="1" id="KW-0732">Signal</keyword>
<dbReference type="Proteomes" id="UP001060261">
    <property type="component" value="Chromosome"/>
</dbReference>
<protein>
    <submittedName>
        <fullName evidence="2">Transporter substrate-binding domain-containing protein</fullName>
    </submittedName>
</protein>
<accession>A0ABY5YIY4</accession>
<dbReference type="PANTHER" id="PTHR42941">
    <property type="entry name" value="SLL1037 PROTEIN"/>
    <property type="match status" value="1"/>
</dbReference>
<organism evidence="2 3">
    <name type="scientific">Deinococcus rubellus</name>
    <dbReference type="NCBI Taxonomy" id="1889240"/>
    <lineage>
        <taxon>Bacteria</taxon>
        <taxon>Thermotogati</taxon>
        <taxon>Deinococcota</taxon>
        <taxon>Deinococci</taxon>
        <taxon>Deinococcales</taxon>
        <taxon>Deinococcaceae</taxon>
        <taxon>Deinococcus</taxon>
    </lineage>
</organism>
<feature type="signal peptide" evidence="1">
    <location>
        <begin position="1"/>
        <end position="25"/>
    </location>
</feature>
<dbReference type="SUPFAM" id="SSF53850">
    <property type="entry name" value="Periplasmic binding protein-like II"/>
    <property type="match status" value="1"/>
</dbReference>
<name>A0ABY5YIY4_9DEIO</name>
<dbReference type="PANTHER" id="PTHR42941:SF1">
    <property type="entry name" value="SLL1037 PROTEIN"/>
    <property type="match status" value="1"/>
</dbReference>
<dbReference type="Pfam" id="PF16868">
    <property type="entry name" value="NMT1_3"/>
    <property type="match status" value="1"/>
</dbReference>
<proteinExistence type="predicted"/>
<gene>
    <name evidence="2" type="ORF">N0D28_05290</name>
</gene>